<name>A0ABW3U5V0_9BACL</name>
<keyword evidence="16" id="KW-1185">Reference proteome</keyword>
<comment type="similarity">
    <text evidence="2">Belongs to the DNA polymerase type-C family. DnaE subfamily.</text>
</comment>
<evidence type="ECO:0000256" key="9">
    <source>
        <dbReference type="ARBA" id="ARBA00049244"/>
    </source>
</evidence>
<evidence type="ECO:0000313" key="15">
    <source>
        <dbReference type="EMBL" id="MFD1206952.1"/>
    </source>
</evidence>
<evidence type="ECO:0000256" key="2">
    <source>
        <dbReference type="ARBA" id="ARBA00009496"/>
    </source>
</evidence>
<gene>
    <name evidence="15" type="ORF">ACFQ38_17780</name>
</gene>
<dbReference type="InterPro" id="IPR040982">
    <property type="entry name" value="DNA_pol3_finger"/>
</dbReference>
<dbReference type="InterPro" id="IPR004805">
    <property type="entry name" value="DnaE2/DnaE/PolC"/>
</dbReference>
<dbReference type="PANTHER" id="PTHR32294:SF0">
    <property type="entry name" value="DNA POLYMERASE III SUBUNIT ALPHA"/>
    <property type="match status" value="1"/>
</dbReference>
<evidence type="ECO:0000259" key="10">
    <source>
        <dbReference type="Pfam" id="PF01336"/>
    </source>
</evidence>
<dbReference type="Gene3D" id="3.20.20.140">
    <property type="entry name" value="Metal-dependent hydrolases"/>
    <property type="match status" value="1"/>
</dbReference>
<evidence type="ECO:0000256" key="3">
    <source>
        <dbReference type="ARBA" id="ARBA00012417"/>
    </source>
</evidence>
<dbReference type="Pfam" id="PF07733">
    <property type="entry name" value="DNA_pol3_alpha"/>
    <property type="match status" value="1"/>
</dbReference>
<evidence type="ECO:0000313" key="16">
    <source>
        <dbReference type="Proteomes" id="UP001597231"/>
    </source>
</evidence>
<dbReference type="Pfam" id="PF14579">
    <property type="entry name" value="HHH_6"/>
    <property type="match status" value="1"/>
</dbReference>
<evidence type="ECO:0000256" key="8">
    <source>
        <dbReference type="ARBA" id="ARBA00025611"/>
    </source>
</evidence>
<comment type="subcellular location">
    <subcellularLocation>
        <location evidence="1">Cytoplasm</location>
    </subcellularLocation>
</comment>
<dbReference type="RefSeq" id="WP_381482607.1">
    <property type="nucleotide sequence ID" value="NZ_JBHTLT010000132.1"/>
</dbReference>
<dbReference type="CDD" id="cd04485">
    <property type="entry name" value="DnaE_OBF"/>
    <property type="match status" value="1"/>
</dbReference>
<evidence type="ECO:0000256" key="7">
    <source>
        <dbReference type="ARBA" id="ARBA00022932"/>
    </source>
</evidence>
<dbReference type="InterPro" id="IPR012340">
    <property type="entry name" value="NA-bd_OB-fold"/>
</dbReference>
<dbReference type="PANTHER" id="PTHR32294">
    <property type="entry name" value="DNA POLYMERASE III SUBUNIT ALPHA"/>
    <property type="match status" value="1"/>
</dbReference>
<dbReference type="GO" id="GO:0003887">
    <property type="term" value="F:DNA-directed DNA polymerase activity"/>
    <property type="evidence" value="ECO:0007669"/>
    <property type="project" value="UniProtKB-EC"/>
</dbReference>
<evidence type="ECO:0000256" key="5">
    <source>
        <dbReference type="ARBA" id="ARBA00022695"/>
    </source>
</evidence>
<proteinExistence type="inferred from homology"/>
<dbReference type="Gene3D" id="2.40.50.140">
    <property type="entry name" value="Nucleic acid-binding proteins"/>
    <property type="match status" value="1"/>
</dbReference>
<dbReference type="Pfam" id="PF17657">
    <property type="entry name" value="DNA_pol3_finger"/>
    <property type="match status" value="1"/>
</dbReference>
<protein>
    <recommendedName>
        <fullName evidence="3">DNA-directed DNA polymerase</fullName>
        <ecNumber evidence="3">2.7.7.7</ecNumber>
    </recommendedName>
</protein>
<dbReference type="Gene3D" id="1.10.10.1600">
    <property type="entry name" value="Bacterial DNA polymerase III alpha subunit, thumb domain"/>
    <property type="match status" value="1"/>
</dbReference>
<keyword evidence="5 15" id="KW-0548">Nucleotidyltransferase</keyword>
<dbReference type="Proteomes" id="UP001597231">
    <property type="component" value="Unassembled WGS sequence"/>
</dbReference>
<dbReference type="InterPro" id="IPR004365">
    <property type="entry name" value="NA-bd_OB_tRNA"/>
</dbReference>
<feature type="domain" description="OB" evidence="10">
    <location>
        <begin position="947"/>
        <end position="1023"/>
    </location>
</feature>
<dbReference type="Pfam" id="PF01336">
    <property type="entry name" value="tRNA_anti-codon"/>
    <property type="match status" value="1"/>
</dbReference>
<feature type="domain" description="DNA polymerase III alpha subunit finger" evidence="14">
    <location>
        <begin position="534"/>
        <end position="696"/>
    </location>
</feature>
<evidence type="ECO:0000259" key="12">
    <source>
        <dbReference type="Pfam" id="PF07733"/>
    </source>
</evidence>
<dbReference type="EC" id="2.7.7.7" evidence="3"/>
<dbReference type="NCBIfam" id="TIGR00594">
    <property type="entry name" value="polc"/>
    <property type="match status" value="1"/>
</dbReference>
<evidence type="ECO:0000256" key="4">
    <source>
        <dbReference type="ARBA" id="ARBA00022679"/>
    </source>
</evidence>
<dbReference type="Gene3D" id="1.10.150.870">
    <property type="match status" value="1"/>
</dbReference>
<feature type="domain" description="Bacterial DNA polymerase III alpha subunit NTPase" evidence="12">
    <location>
        <begin position="275"/>
        <end position="531"/>
    </location>
</feature>
<reference evidence="16" key="1">
    <citation type="journal article" date="2019" name="Int. J. Syst. Evol. Microbiol.">
        <title>The Global Catalogue of Microorganisms (GCM) 10K type strain sequencing project: providing services to taxonomists for standard genome sequencing and annotation.</title>
        <authorList>
            <consortium name="The Broad Institute Genomics Platform"/>
            <consortium name="The Broad Institute Genome Sequencing Center for Infectious Disease"/>
            <person name="Wu L."/>
            <person name="Ma J."/>
        </authorList>
    </citation>
    <scope>NUCLEOTIDE SEQUENCE [LARGE SCALE GENOMIC DNA]</scope>
    <source>
        <strain evidence="16">CCUG 53915</strain>
    </source>
</reference>
<dbReference type="InterPro" id="IPR041931">
    <property type="entry name" value="DNA_pol3_alpha_thumb_dom"/>
</dbReference>
<accession>A0ABW3U5V0</accession>
<comment type="catalytic activity">
    <reaction evidence="9">
        <text>DNA(n) + a 2'-deoxyribonucleoside 5'-triphosphate = DNA(n+1) + diphosphate</text>
        <dbReference type="Rhea" id="RHEA:22508"/>
        <dbReference type="Rhea" id="RHEA-COMP:17339"/>
        <dbReference type="Rhea" id="RHEA-COMP:17340"/>
        <dbReference type="ChEBI" id="CHEBI:33019"/>
        <dbReference type="ChEBI" id="CHEBI:61560"/>
        <dbReference type="ChEBI" id="CHEBI:173112"/>
        <dbReference type="EC" id="2.7.7.7"/>
    </reaction>
</comment>
<evidence type="ECO:0000259" key="13">
    <source>
        <dbReference type="Pfam" id="PF14579"/>
    </source>
</evidence>
<evidence type="ECO:0000259" key="11">
    <source>
        <dbReference type="Pfam" id="PF02811"/>
    </source>
</evidence>
<dbReference type="EMBL" id="JBHTLT010000132">
    <property type="protein sequence ID" value="MFD1206952.1"/>
    <property type="molecule type" value="Genomic_DNA"/>
</dbReference>
<keyword evidence="6" id="KW-0235">DNA replication</keyword>
<evidence type="ECO:0000256" key="1">
    <source>
        <dbReference type="ARBA" id="ARBA00004496"/>
    </source>
</evidence>
<evidence type="ECO:0000259" key="14">
    <source>
        <dbReference type="Pfam" id="PF17657"/>
    </source>
</evidence>
<feature type="domain" description="PHP" evidence="11">
    <location>
        <begin position="13"/>
        <end position="121"/>
    </location>
</feature>
<sequence length="1024" mass="115644">MALVYPQVITGADLLHGIIKLDQLAPLLKRRGAVAVGIVNSKMYGVRSFCKVMEKYGIKPVIGLSIELLIDDDRTVLLYAYAKDDIGYSNLLKISSASSTRETETLPLKWLKAYSAGCIFICPMTDDSYEGLRNVDLIRLLTNSCGEESLYIGVGRPGGIRHHEEYAIVEMAEAAHLTITAIQESRYLHKEDEFAFEVASAIRLGYKLNDPSKPQTRKENAYVPAEEELKDWFSDRPEWLSNMSEMLLYCNGGLPPAQFILPKFPVAEGMTAEKLLKSNCQAGLKRRIPFIDERYEKRLEKEIGIICEMGFADYFLIVEDFIRFAREHGILTGPGRGSSAGSLVAYALHITDVDPIRYNLIFERFLNPGRITMPDIDVDFADHRRSEVIEYVARKYGKGHVAQIITFGTLSTKSVARNVARVFDFTNEEMAFVSNAIREEHARSLEEAVNNSKPLQQWIAIDPIREKWLHAAKALEGLPRNASTHAAGVVLSPTPLVNTVPLQNGGEDIYLTQWAMGDVEESGLLKMDFLGLRNLTLMDRIKSMIEHDKGGTFRYDKIPLNDDKTLELFRAGDTTGIFQFESAGMRDALRLIKPDKFEDVYAATALYRPGPMENIPLYSKRKNAHERFTYLHPELEPILKETEGIIVYQEQIMQIAVRIAGFSLSEADLLRRAVSKKKREILHEERIHFVQSAVRRNFPEKVAADIYDLIVKFADYGFPKSHAVAYSYISYQLAYVKANEPAYFYAALLSTAAGNQEKMMEMIREAKEKGIQILPPSVNKSKYMHIVENGHIRLGLGAIKGITPTFYNVLKEARRISKPWTSLFDFAVAIGGDHFTEKNIIPLVKAGALDEFGESRAVLLASIDAARNHALFVRPEGDDLLHEVIYSVANPKYSPGGTMKRLTLLENEREVLGFYLSEHPAVEMKRRMQERYLALSEVDKMNDRTFVKVVGLLIDIKRIRTKKGEAMAFVTLQDETGEKSCTIFPKQYAANNVHLQELNLVMIEGTVERRRGQPQIVVQSVKEV</sequence>
<organism evidence="15 16">
    <name type="scientific">Sporosarcina contaminans</name>
    <dbReference type="NCBI Taxonomy" id="633403"/>
    <lineage>
        <taxon>Bacteria</taxon>
        <taxon>Bacillati</taxon>
        <taxon>Bacillota</taxon>
        <taxon>Bacilli</taxon>
        <taxon>Bacillales</taxon>
        <taxon>Caryophanaceae</taxon>
        <taxon>Sporosarcina</taxon>
    </lineage>
</organism>
<comment type="caution">
    <text evidence="15">The sequence shown here is derived from an EMBL/GenBank/DDBJ whole genome shotgun (WGS) entry which is preliminary data.</text>
</comment>
<dbReference type="InterPro" id="IPR004013">
    <property type="entry name" value="PHP_dom"/>
</dbReference>
<dbReference type="InterPro" id="IPR029460">
    <property type="entry name" value="DNAPol_HHH"/>
</dbReference>
<dbReference type="Pfam" id="PF02811">
    <property type="entry name" value="PHP"/>
    <property type="match status" value="1"/>
</dbReference>
<keyword evidence="4 15" id="KW-0808">Transferase</keyword>
<feature type="domain" description="DNA polymerase helix-hairpin-helix motif" evidence="13">
    <location>
        <begin position="770"/>
        <end position="857"/>
    </location>
</feature>
<keyword evidence="7" id="KW-0239">DNA-directed DNA polymerase</keyword>
<comment type="function">
    <text evidence="8">DNA polymerase III is a complex, multichain enzyme responsible for most of the replicative synthesis in bacteria. This DNA polymerase also exhibits 3' to 5' exonuclease activity. The alpha chain is the DNA polymerase.</text>
</comment>
<dbReference type="InterPro" id="IPR011708">
    <property type="entry name" value="DNA_pol3_alpha_NTPase_dom"/>
</dbReference>
<evidence type="ECO:0000256" key="6">
    <source>
        <dbReference type="ARBA" id="ARBA00022705"/>
    </source>
</evidence>